<gene>
    <name evidence="3" type="ORF">JCM21142_93348</name>
</gene>
<reference evidence="3 4" key="1">
    <citation type="journal article" date="2014" name="Genome Announc.">
        <title>Draft Genome Sequence of Cytophaga fermentans JCM 21142T, a Facultative Anaerobe Isolated from Marine Mud.</title>
        <authorList>
            <person name="Starns D."/>
            <person name="Oshima K."/>
            <person name="Suda W."/>
            <person name="Iino T."/>
            <person name="Yuki M."/>
            <person name="Inoue J."/>
            <person name="Kitamura K."/>
            <person name="Iida T."/>
            <person name="Darby A."/>
            <person name="Hattori M."/>
            <person name="Ohkuma M."/>
        </authorList>
    </citation>
    <scope>NUCLEOTIDE SEQUENCE [LARGE SCALE GENOMIC DNA]</scope>
    <source>
        <strain evidence="3 4">JCM 21142</strain>
    </source>
</reference>
<feature type="domain" description="Endonuclease GajA/Old nuclease/RecF-like AAA" evidence="2">
    <location>
        <begin position="1"/>
        <end position="604"/>
    </location>
</feature>
<dbReference type="InterPro" id="IPR051396">
    <property type="entry name" value="Bact_Antivir_Def_Nuclease"/>
</dbReference>
<dbReference type="PANTHER" id="PTHR43581:SF4">
    <property type="entry name" value="ATP_GTP PHOSPHATASE"/>
    <property type="match status" value="1"/>
</dbReference>
<dbReference type="AlphaFoldDB" id="W7YJF3"/>
<sequence length="680" mass="78844">MINKIGIQNFRIFQNLQSFNLDKINILTGTNGVGKSTFKNGFRLLKEVLAFDKKQRLISFNNLNLSPEQKLIFGSFKANISYESISKGFKFSFGFNHTIFGDLTADLQLDIHDFEQDTLLPTQLSFYKQDQLLADFINEYDYREENGFWGVNQSSIEHIIPRIHEALIAYKDLMHEQEGLCLLDKKLTENEILTTKETALYEKYLAMGYVFNAFNIDEEKHKIATGYGDDKIKDQRPSTILSPDGNYFEPIDNRSNFLDDDFTDVSGLLFNTTLLTLVIKANTLEVLNNNKYKILYEELLKENVKTVEDFKSLYKDFEKEVLYILFKELLPGISTSFLELLSPCKNIPSAPIDGDIKNPIFKALLEAGDLDWKCTYRKVLGAEEEEEISNVGKNKYNQSKDNKSTHSKDEEDFRFHKTLRYLTDIYKSIALEFSRQLYSLLDKSIFAHSDLSFSNNYFLPDINKDKNPFLLFGSEYLDEFHYESSNTIKFINKWLKEFDIADEIEIKPIIAGDEKIGITYFLKVNDKERPLINYGRGINQFVCNLLAFCTNRVNVEYSHNTVFLEEPEVNLHPSFQSKLAEMVTDATQKFNCSVVIETHSEYFIRKFQYLVASPEYPVRADDVSISYLYHPDKIPQGKKQVEKLIIEEDGGLDGEFGKGFFDEASNWKRELMRLKHAQKN</sequence>
<dbReference type="Pfam" id="PF13175">
    <property type="entry name" value="AAA_15"/>
    <property type="match status" value="1"/>
</dbReference>
<dbReference type="RefSeq" id="WP_027470975.1">
    <property type="nucleotide sequence ID" value="NZ_BAMD01000051.1"/>
</dbReference>
<dbReference type="Gene3D" id="3.40.50.300">
    <property type="entry name" value="P-loop containing nucleotide triphosphate hydrolases"/>
    <property type="match status" value="2"/>
</dbReference>
<evidence type="ECO:0000313" key="3">
    <source>
        <dbReference type="EMBL" id="GAF04636.1"/>
    </source>
</evidence>
<dbReference type="InterPro" id="IPR022532">
    <property type="entry name" value="DUF3696"/>
</dbReference>
<accession>W7YJF3</accession>
<name>W7YJF3_9BACT</name>
<dbReference type="SUPFAM" id="SSF52540">
    <property type="entry name" value="P-loop containing nucleoside triphosphate hydrolases"/>
    <property type="match status" value="1"/>
</dbReference>
<dbReference type="eggNOG" id="COG4938">
    <property type="taxonomic scope" value="Bacteria"/>
</dbReference>
<organism evidence="3 4">
    <name type="scientific">Saccharicrinis fermentans DSM 9555 = JCM 21142</name>
    <dbReference type="NCBI Taxonomy" id="869213"/>
    <lineage>
        <taxon>Bacteria</taxon>
        <taxon>Pseudomonadati</taxon>
        <taxon>Bacteroidota</taxon>
        <taxon>Bacteroidia</taxon>
        <taxon>Marinilabiliales</taxon>
        <taxon>Marinilabiliaceae</taxon>
        <taxon>Saccharicrinis</taxon>
    </lineage>
</organism>
<dbReference type="InterPro" id="IPR027417">
    <property type="entry name" value="P-loop_NTPase"/>
</dbReference>
<dbReference type="EMBL" id="BAMD01000051">
    <property type="protein sequence ID" value="GAF04636.1"/>
    <property type="molecule type" value="Genomic_DNA"/>
</dbReference>
<protein>
    <recommendedName>
        <fullName evidence="5">AAA domain-containing protein</fullName>
    </recommendedName>
</protein>
<keyword evidence="4" id="KW-1185">Reference proteome</keyword>
<evidence type="ECO:0000313" key="4">
    <source>
        <dbReference type="Proteomes" id="UP000019402"/>
    </source>
</evidence>
<dbReference type="InterPro" id="IPR041685">
    <property type="entry name" value="AAA_GajA/Old/RecF-like"/>
</dbReference>
<dbReference type="Proteomes" id="UP000019402">
    <property type="component" value="Unassembled WGS sequence"/>
</dbReference>
<proteinExistence type="predicted"/>
<dbReference type="OrthoDB" id="9792800at2"/>
<evidence type="ECO:0000259" key="1">
    <source>
        <dbReference type="Pfam" id="PF12476"/>
    </source>
</evidence>
<comment type="caution">
    <text evidence="3">The sequence shown here is derived from an EMBL/GenBank/DDBJ whole genome shotgun (WGS) entry which is preliminary data.</text>
</comment>
<evidence type="ECO:0008006" key="5">
    <source>
        <dbReference type="Google" id="ProtNLM"/>
    </source>
</evidence>
<dbReference type="STRING" id="869213.GCA_000517085_01059"/>
<feature type="domain" description="DUF3696" evidence="1">
    <location>
        <begin position="620"/>
        <end position="671"/>
    </location>
</feature>
<dbReference type="Pfam" id="PF12476">
    <property type="entry name" value="DUF3696"/>
    <property type="match status" value="1"/>
</dbReference>
<dbReference type="PANTHER" id="PTHR43581">
    <property type="entry name" value="ATP/GTP PHOSPHATASE"/>
    <property type="match status" value="1"/>
</dbReference>
<evidence type="ECO:0000259" key="2">
    <source>
        <dbReference type="Pfam" id="PF13175"/>
    </source>
</evidence>